<evidence type="ECO:0000313" key="3">
    <source>
        <dbReference type="Proteomes" id="UP001454036"/>
    </source>
</evidence>
<proteinExistence type="predicted"/>
<evidence type="ECO:0000256" key="1">
    <source>
        <dbReference type="SAM" id="MobiDB-lite"/>
    </source>
</evidence>
<feature type="region of interest" description="Disordered" evidence="1">
    <location>
        <begin position="1"/>
        <end position="40"/>
    </location>
</feature>
<organism evidence="2 3">
    <name type="scientific">Lithospermum erythrorhizon</name>
    <name type="common">Purple gromwell</name>
    <name type="synonym">Lithospermum officinale var. erythrorhizon</name>
    <dbReference type="NCBI Taxonomy" id="34254"/>
    <lineage>
        <taxon>Eukaryota</taxon>
        <taxon>Viridiplantae</taxon>
        <taxon>Streptophyta</taxon>
        <taxon>Embryophyta</taxon>
        <taxon>Tracheophyta</taxon>
        <taxon>Spermatophyta</taxon>
        <taxon>Magnoliopsida</taxon>
        <taxon>eudicotyledons</taxon>
        <taxon>Gunneridae</taxon>
        <taxon>Pentapetalae</taxon>
        <taxon>asterids</taxon>
        <taxon>lamiids</taxon>
        <taxon>Boraginales</taxon>
        <taxon>Boraginaceae</taxon>
        <taxon>Boraginoideae</taxon>
        <taxon>Lithospermeae</taxon>
        <taxon>Lithospermum</taxon>
    </lineage>
</organism>
<dbReference type="EMBL" id="BAABME010015436">
    <property type="protein sequence ID" value="GAA0141171.1"/>
    <property type="molecule type" value="Genomic_DNA"/>
</dbReference>
<sequence>MRSVNMHFHRRKLESRDGPPNNTERVNVIYGGQSGGGDFRSARRAYAKRDIYIVIVGERLEFPDMSFSRNDFERIAPMRIHWRRGKPNRSGQSHGRHGKASTIGHEDGGVHHRGHVRRSLQ</sequence>
<gene>
    <name evidence="2" type="ORF">LIER_35343</name>
</gene>
<keyword evidence="3" id="KW-1185">Reference proteome</keyword>
<dbReference type="AlphaFoldDB" id="A0AAV3NRP9"/>
<comment type="caution">
    <text evidence="2">The sequence shown here is derived from an EMBL/GenBank/DDBJ whole genome shotgun (WGS) entry which is preliminary data.</text>
</comment>
<protein>
    <submittedName>
        <fullName evidence="2">Uncharacterized protein</fullName>
    </submittedName>
</protein>
<feature type="compositionally biased region" description="Basic residues" evidence="1">
    <location>
        <begin position="111"/>
        <end position="121"/>
    </location>
</feature>
<dbReference type="Proteomes" id="UP001454036">
    <property type="component" value="Unassembled WGS sequence"/>
</dbReference>
<accession>A0AAV3NRP9</accession>
<reference evidence="2 3" key="1">
    <citation type="submission" date="2024-01" db="EMBL/GenBank/DDBJ databases">
        <title>The complete chloroplast genome sequence of Lithospermum erythrorhizon: insights into the phylogenetic relationship among Boraginaceae species and the maternal lineages of purple gromwells.</title>
        <authorList>
            <person name="Okada T."/>
            <person name="Watanabe K."/>
        </authorList>
    </citation>
    <scope>NUCLEOTIDE SEQUENCE [LARGE SCALE GENOMIC DNA]</scope>
</reference>
<evidence type="ECO:0000313" key="2">
    <source>
        <dbReference type="EMBL" id="GAA0141171.1"/>
    </source>
</evidence>
<name>A0AAV3NRP9_LITER</name>
<feature type="region of interest" description="Disordered" evidence="1">
    <location>
        <begin position="83"/>
        <end position="121"/>
    </location>
</feature>